<evidence type="ECO:0000313" key="2">
    <source>
        <dbReference type="EMBL" id="QIN78340.1"/>
    </source>
</evidence>
<feature type="transmembrane region" description="Helical" evidence="1">
    <location>
        <begin position="134"/>
        <end position="152"/>
    </location>
</feature>
<dbReference type="AlphaFoldDB" id="A0A6G8PVV9"/>
<reference evidence="2 3" key="1">
    <citation type="submission" date="2019-10" db="EMBL/GenBank/DDBJ databases">
        <title>Rubrobacter sp nov SCSIO 52915 isolated from a deep-sea sediment in the South China Sea.</title>
        <authorList>
            <person name="Chen R.W."/>
        </authorList>
    </citation>
    <scope>NUCLEOTIDE SEQUENCE [LARGE SCALE GENOMIC DNA]</scope>
    <source>
        <strain evidence="2 3">SCSIO 52915</strain>
    </source>
</reference>
<feature type="transmembrane region" description="Helical" evidence="1">
    <location>
        <begin position="12"/>
        <end position="32"/>
    </location>
</feature>
<protein>
    <submittedName>
        <fullName evidence="2">Uncharacterized protein</fullName>
    </submittedName>
</protein>
<keyword evidence="1" id="KW-1133">Transmembrane helix</keyword>
<dbReference type="RefSeq" id="WP_166396015.1">
    <property type="nucleotide sequence ID" value="NZ_CP045121.1"/>
</dbReference>
<keyword evidence="1" id="KW-0472">Membrane</keyword>
<dbReference type="KEGG" id="rmar:GBA65_07200"/>
<evidence type="ECO:0000256" key="1">
    <source>
        <dbReference type="SAM" id="Phobius"/>
    </source>
</evidence>
<feature type="transmembrane region" description="Helical" evidence="1">
    <location>
        <begin position="56"/>
        <end position="73"/>
    </location>
</feature>
<gene>
    <name evidence="2" type="ORF">GBA65_07200</name>
</gene>
<dbReference type="EMBL" id="CP045121">
    <property type="protein sequence ID" value="QIN78340.1"/>
    <property type="molecule type" value="Genomic_DNA"/>
</dbReference>
<dbReference type="PROSITE" id="PS51257">
    <property type="entry name" value="PROKAR_LIPOPROTEIN"/>
    <property type="match status" value="1"/>
</dbReference>
<dbReference type="Proteomes" id="UP000502706">
    <property type="component" value="Chromosome"/>
</dbReference>
<organism evidence="2 3">
    <name type="scientific">Rubrobacter marinus</name>
    <dbReference type="NCBI Taxonomy" id="2653852"/>
    <lineage>
        <taxon>Bacteria</taxon>
        <taxon>Bacillati</taxon>
        <taxon>Actinomycetota</taxon>
        <taxon>Rubrobacteria</taxon>
        <taxon>Rubrobacterales</taxon>
        <taxon>Rubrobacteraceae</taxon>
        <taxon>Rubrobacter</taxon>
    </lineage>
</organism>
<sequence>MDPDRLGRTVVSGIGAVAVVLVACPLAFYVALPGEAFNPYSSGSGERAEGTDPIRAAAYSLVFVAFALAGALPARALGLGWPGDFVLSGVATGILLVVVLAAGPSYGRVLAAVVAAPVLVALVASLLTNSTRATMIVASGAVAFVVAVAVVYSTSTLAGFAVGLSGWVLLPAMAGLFNPTGTAD</sequence>
<name>A0A6G8PVV9_9ACTN</name>
<proteinExistence type="predicted"/>
<feature type="transmembrane region" description="Helical" evidence="1">
    <location>
        <begin position="158"/>
        <end position="177"/>
    </location>
</feature>
<feature type="transmembrane region" description="Helical" evidence="1">
    <location>
        <begin position="109"/>
        <end position="127"/>
    </location>
</feature>
<feature type="transmembrane region" description="Helical" evidence="1">
    <location>
        <begin position="85"/>
        <end position="103"/>
    </location>
</feature>
<keyword evidence="3" id="KW-1185">Reference proteome</keyword>
<evidence type="ECO:0000313" key="3">
    <source>
        <dbReference type="Proteomes" id="UP000502706"/>
    </source>
</evidence>
<accession>A0A6G8PVV9</accession>
<keyword evidence="1" id="KW-0812">Transmembrane</keyword>